<accession>A0A8T0HST0</accession>
<dbReference type="AlphaFoldDB" id="A0A8T0HST0"/>
<dbReference type="EMBL" id="CM026426">
    <property type="protein sequence ID" value="KAG0573799.1"/>
    <property type="molecule type" value="Genomic_DNA"/>
</dbReference>
<gene>
    <name evidence="2" type="ORF">KC19_VG210000</name>
</gene>
<dbReference type="Proteomes" id="UP000822688">
    <property type="component" value="Chromosome V"/>
</dbReference>
<evidence type="ECO:0000313" key="3">
    <source>
        <dbReference type="Proteomes" id="UP000822688"/>
    </source>
</evidence>
<protein>
    <submittedName>
        <fullName evidence="2">Uncharacterized protein</fullName>
    </submittedName>
</protein>
<keyword evidence="3" id="KW-1185">Reference proteome</keyword>
<evidence type="ECO:0000256" key="1">
    <source>
        <dbReference type="SAM" id="Phobius"/>
    </source>
</evidence>
<keyword evidence="1" id="KW-0472">Membrane</keyword>
<feature type="transmembrane region" description="Helical" evidence="1">
    <location>
        <begin position="74"/>
        <end position="90"/>
    </location>
</feature>
<reference evidence="2" key="1">
    <citation type="submission" date="2020-06" db="EMBL/GenBank/DDBJ databases">
        <title>WGS assembly of Ceratodon purpureus strain R40.</title>
        <authorList>
            <person name="Carey S.B."/>
            <person name="Jenkins J."/>
            <person name="Shu S."/>
            <person name="Lovell J.T."/>
            <person name="Sreedasyam A."/>
            <person name="Maumus F."/>
            <person name="Tiley G.P."/>
            <person name="Fernandez-Pozo N."/>
            <person name="Barry K."/>
            <person name="Chen C."/>
            <person name="Wang M."/>
            <person name="Lipzen A."/>
            <person name="Daum C."/>
            <person name="Saski C.A."/>
            <person name="Payton A.C."/>
            <person name="Mcbreen J.C."/>
            <person name="Conrad R.E."/>
            <person name="Kollar L.M."/>
            <person name="Olsson S."/>
            <person name="Huttunen S."/>
            <person name="Landis J.B."/>
            <person name="Wickett N.J."/>
            <person name="Johnson M.G."/>
            <person name="Rensing S.A."/>
            <person name="Grimwood J."/>
            <person name="Schmutz J."/>
            <person name="Mcdaniel S.F."/>
        </authorList>
    </citation>
    <scope>NUCLEOTIDE SEQUENCE</scope>
    <source>
        <strain evidence="2">R40</strain>
    </source>
</reference>
<keyword evidence="1" id="KW-0812">Transmembrane</keyword>
<sequence length="116" mass="13540">MALAASSPGRTKITEVRWHPTVLHSNSLEQMRTKLGTNRWRSPPKSGMGAQCHQDQILFWCILPSPRSFMDKSLMWYLMFLVLVHIPFIFPHKRSNYLFCQINRLDQDSPLVVDKL</sequence>
<keyword evidence="1" id="KW-1133">Transmembrane helix</keyword>
<evidence type="ECO:0000313" key="2">
    <source>
        <dbReference type="EMBL" id="KAG0573799.1"/>
    </source>
</evidence>
<comment type="caution">
    <text evidence="2">The sequence shown here is derived from an EMBL/GenBank/DDBJ whole genome shotgun (WGS) entry which is preliminary data.</text>
</comment>
<organism evidence="2 3">
    <name type="scientific">Ceratodon purpureus</name>
    <name type="common">Fire moss</name>
    <name type="synonym">Dicranum purpureum</name>
    <dbReference type="NCBI Taxonomy" id="3225"/>
    <lineage>
        <taxon>Eukaryota</taxon>
        <taxon>Viridiplantae</taxon>
        <taxon>Streptophyta</taxon>
        <taxon>Embryophyta</taxon>
        <taxon>Bryophyta</taxon>
        <taxon>Bryophytina</taxon>
        <taxon>Bryopsida</taxon>
        <taxon>Dicranidae</taxon>
        <taxon>Pseudoditrichales</taxon>
        <taxon>Ditrichaceae</taxon>
        <taxon>Ceratodon</taxon>
    </lineage>
</organism>
<proteinExistence type="predicted"/>
<name>A0A8T0HST0_CERPU</name>